<keyword evidence="2" id="KW-0677">Repeat</keyword>
<dbReference type="InterPro" id="IPR003591">
    <property type="entry name" value="Leu-rich_rpt_typical-subtyp"/>
</dbReference>
<dbReference type="EMBL" id="CAKOFQ010007139">
    <property type="protein sequence ID" value="CAH1992309.1"/>
    <property type="molecule type" value="Genomic_DNA"/>
</dbReference>
<gene>
    <name evidence="3" type="ORF">ACAOBT_LOCUS20772</name>
</gene>
<dbReference type="Pfam" id="PF13855">
    <property type="entry name" value="LRR_8"/>
    <property type="match status" value="4"/>
</dbReference>
<evidence type="ECO:0000256" key="1">
    <source>
        <dbReference type="ARBA" id="ARBA00022614"/>
    </source>
</evidence>
<dbReference type="SMART" id="SM00369">
    <property type="entry name" value="LRR_TYP"/>
    <property type="match status" value="14"/>
</dbReference>
<organism evidence="3 4">
    <name type="scientific">Acanthoscelides obtectus</name>
    <name type="common">Bean weevil</name>
    <name type="synonym">Bruchus obtectus</name>
    <dbReference type="NCBI Taxonomy" id="200917"/>
    <lineage>
        <taxon>Eukaryota</taxon>
        <taxon>Metazoa</taxon>
        <taxon>Ecdysozoa</taxon>
        <taxon>Arthropoda</taxon>
        <taxon>Hexapoda</taxon>
        <taxon>Insecta</taxon>
        <taxon>Pterygota</taxon>
        <taxon>Neoptera</taxon>
        <taxon>Endopterygota</taxon>
        <taxon>Coleoptera</taxon>
        <taxon>Polyphaga</taxon>
        <taxon>Cucujiformia</taxon>
        <taxon>Chrysomeloidea</taxon>
        <taxon>Chrysomelidae</taxon>
        <taxon>Bruchinae</taxon>
        <taxon>Bruchini</taxon>
        <taxon>Acanthoscelides</taxon>
    </lineage>
</organism>
<evidence type="ECO:0000313" key="4">
    <source>
        <dbReference type="Proteomes" id="UP001152888"/>
    </source>
</evidence>
<keyword evidence="4" id="KW-1185">Reference proteome</keyword>
<evidence type="ECO:0000313" key="3">
    <source>
        <dbReference type="EMBL" id="CAH1992309.1"/>
    </source>
</evidence>
<dbReference type="Proteomes" id="UP001152888">
    <property type="component" value="Unassembled WGS sequence"/>
</dbReference>
<dbReference type="FunFam" id="3.80.10.10:FF:001164">
    <property type="entry name" value="GH01279p"/>
    <property type="match status" value="2"/>
</dbReference>
<dbReference type="InterPro" id="IPR001611">
    <property type="entry name" value="Leu-rich_rpt"/>
</dbReference>
<reference evidence="3" key="1">
    <citation type="submission" date="2022-03" db="EMBL/GenBank/DDBJ databases">
        <authorList>
            <person name="Sayadi A."/>
        </authorList>
    </citation>
    <scope>NUCLEOTIDE SEQUENCE</scope>
</reference>
<dbReference type="OrthoDB" id="5789657at2759"/>
<dbReference type="SUPFAM" id="SSF52047">
    <property type="entry name" value="RNI-like"/>
    <property type="match status" value="1"/>
</dbReference>
<dbReference type="InterPro" id="IPR032675">
    <property type="entry name" value="LRR_dom_sf"/>
</dbReference>
<dbReference type="PANTHER" id="PTHR45617">
    <property type="entry name" value="LEUCINE RICH REPEAT FAMILY PROTEIN"/>
    <property type="match status" value="1"/>
</dbReference>
<dbReference type="SMART" id="SM00365">
    <property type="entry name" value="LRR_SD22"/>
    <property type="match status" value="5"/>
</dbReference>
<protein>
    <recommendedName>
        <fullName evidence="5">Chaoptin</fullName>
    </recommendedName>
</protein>
<sequence length="658" mass="75232">MTQIPLHNMTGIKVLNVSHNLITTVPRKTFPKLYELHTIDLSYNKLTDIFNSVFQTLFSLRYLNLSHNSLEMIKPSTFGAVPTLLELDMSYNNIDSIVRSAFTRLSGTRTLNLRGNRLSSLFQLPISVSHLDLSHNNFDVIPPKMWPSMNSLLSLDLSYNNLGDGFEDGSFSSLLTLQRLNLNYNGIREPPWVALSELTSLQYLYMEGNKLRKLSRNAFGKLPVIFELNLANNNIRNISSRAFEGLLQILNLNLTNNNITHVPNGAFQGLVALQKLDLSHNRISKLDNKTNSIFEDLLSLEKLNLSHNKITFLSRKSFPSNPYIPYKLTEIDLSYNLMPVLTMDITIGTGKLEKLNLSHNAIVDIRAGVIGNLTRLKILDLSHNKLHDLNGEDIFNLPDNVSEVYLGYNSLMNLPWQHVTCLKNLKVLDLKYNSFENFSPELTKLVMEDKNVYFEGNNLRCDCFLRPLSRHLKSQMDLKDFYKAIKCSSPQYLADQNMFQIPEERLNCPVNVNTSQLLESNPDDYDILTDLSFRELTARRGVYKVRWRVMKQNDIADIDVFVRDIQNPINIVYQTTVPYNKRVVEIDSTKDFDNSNMKAGSTYQLCLLAKNSNNTVRKFYEKQCRTLDMVVTSGAQCLGSVGVMNSIMVVIFVRFFVL</sequence>
<name>A0A9P0LD99_ACAOB</name>
<keyword evidence="1" id="KW-0433">Leucine-rich repeat</keyword>
<proteinExistence type="predicted"/>
<dbReference type="PROSITE" id="PS51450">
    <property type="entry name" value="LRR"/>
    <property type="match status" value="5"/>
</dbReference>
<accession>A0A9P0LD99</accession>
<dbReference type="AlphaFoldDB" id="A0A9P0LD99"/>
<evidence type="ECO:0008006" key="5">
    <source>
        <dbReference type="Google" id="ProtNLM"/>
    </source>
</evidence>
<comment type="caution">
    <text evidence="3">The sequence shown here is derived from an EMBL/GenBank/DDBJ whole genome shotgun (WGS) entry which is preliminary data.</text>
</comment>
<dbReference type="Gene3D" id="3.80.10.10">
    <property type="entry name" value="Ribonuclease Inhibitor"/>
    <property type="match status" value="5"/>
</dbReference>
<dbReference type="Pfam" id="PF00560">
    <property type="entry name" value="LRR_1"/>
    <property type="match status" value="1"/>
</dbReference>
<evidence type="ECO:0000256" key="2">
    <source>
        <dbReference type="ARBA" id="ARBA00022737"/>
    </source>
</evidence>
<dbReference type="PRINTS" id="PR00019">
    <property type="entry name" value="LEURICHRPT"/>
</dbReference>
<dbReference type="Pfam" id="PF13516">
    <property type="entry name" value="LRR_6"/>
    <property type="match status" value="1"/>
</dbReference>
<dbReference type="PANTHER" id="PTHR45617:SF181">
    <property type="entry name" value="LP04042P"/>
    <property type="match status" value="1"/>
</dbReference>